<comment type="catalytic activity">
    <reaction evidence="4">
        <text>a uridine in RNA = a pseudouridine in RNA</text>
        <dbReference type="Rhea" id="RHEA:48348"/>
        <dbReference type="Rhea" id="RHEA-COMP:12068"/>
        <dbReference type="Rhea" id="RHEA-COMP:12069"/>
        <dbReference type="ChEBI" id="CHEBI:65314"/>
        <dbReference type="ChEBI" id="CHEBI:65315"/>
    </reaction>
</comment>
<protein>
    <recommendedName>
        <fullName evidence="4">Pseudouridine synthase</fullName>
        <ecNumber evidence="4">5.4.99.-</ecNumber>
    </recommendedName>
</protein>
<evidence type="ECO:0000256" key="1">
    <source>
        <dbReference type="ARBA" id="ARBA00010876"/>
    </source>
</evidence>
<dbReference type="InterPro" id="IPR006145">
    <property type="entry name" value="PsdUridine_synth_RsuA/RluA"/>
</dbReference>
<sequence>MLPPRRPGAPQGLETEADDEPQEVERRAAQVGIAQHGLRLDKLLVDIAGEFSRSHLQRLIDDGCVQVDGRVVTVASRKVQAGQQVVVELRPTAESQAFRPEPVPLDIRHEDEHLIVLHKPAGLVVHPAAGNWSGTLLNGLLAHHPGAAALPRAGIVHRLDKDTSGLMVVGKTLEAVTALVRAIAAREVRREYLALVHGEIRDPAALASIDAPIGRDPQSRVRMAVVAGGKPARTDVTVQAVRDGVTAVACRLHTGRTHQIRVHLAHRGHPLVGDALYGGRPLLGLTRQALHAWRLGLAHPVGGAALSFEAAPPDDFARAWDAVAGARV</sequence>
<gene>
    <name evidence="5" type="ORF">C1702_17365</name>
</gene>
<dbReference type="InterPro" id="IPR036986">
    <property type="entry name" value="S4_RNA-bd_sf"/>
</dbReference>
<dbReference type="Gene3D" id="3.30.2350.10">
    <property type="entry name" value="Pseudouridine synthase"/>
    <property type="match status" value="1"/>
</dbReference>
<dbReference type="CDD" id="cd02869">
    <property type="entry name" value="PseudoU_synth_RluA_like"/>
    <property type="match status" value="1"/>
</dbReference>
<dbReference type="InterPro" id="IPR020103">
    <property type="entry name" value="PsdUridine_synth_cat_dom_sf"/>
</dbReference>
<dbReference type="Pfam" id="PF00849">
    <property type="entry name" value="PseudoU_synth_2"/>
    <property type="match status" value="1"/>
</dbReference>
<dbReference type="NCBIfam" id="TIGR00005">
    <property type="entry name" value="rluA_subfam"/>
    <property type="match status" value="1"/>
</dbReference>
<comment type="similarity">
    <text evidence="1 4">Belongs to the pseudouridine synthase RluA family.</text>
</comment>
<evidence type="ECO:0000256" key="2">
    <source>
        <dbReference type="ARBA" id="ARBA00023235"/>
    </source>
</evidence>
<evidence type="ECO:0000256" key="3">
    <source>
        <dbReference type="ARBA" id="ARBA00036882"/>
    </source>
</evidence>
<proteinExistence type="inferred from homology"/>
<evidence type="ECO:0000313" key="5">
    <source>
        <dbReference type="EMBL" id="PPE68402.1"/>
    </source>
</evidence>
<dbReference type="Proteomes" id="UP000239406">
    <property type="component" value="Unassembled WGS sequence"/>
</dbReference>
<dbReference type="CDD" id="cd00165">
    <property type="entry name" value="S4"/>
    <property type="match status" value="1"/>
</dbReference>
<dbReference type="PANTHER" id="PTHR21600:SF44">
    <property type="entry name" value="RIBOSOMAL LARGE SUBUNIT PSEUDOURIDINE SYNTHASE D"/>
    <property type="match status" value="1"/>
</dbReference>
<dbReference type="GO" id="GO:0160140">
    <property type="term" value="F:23S rRNA pseudouridine(1911/1915/1917) synthase activity"/>
    <property type="evidence" value="ECO:0007669"/>
    <property type="project" value="UniProtKB-EC"/>
</dbReference>
<keyword evidence="6" id="KW-1185">Reference proteome</keyword>
<dbReference type="AlphaFoldDB" id="A0A2S5T0D4"/>
<dbReference type="EMBL" id="PSNY01000029">
    <property type="protein sequence ID" value="PPE68402.1"/>
    <property type="molecule type" value="Genomic_DNA"/>
</dbReference>
<dbReference type="EC" id="5.4.99.-" evidence="4"/>
<dbReference type="PANTHER" id="PTHR21600">
    <property type="entry name" value="MITOCHONDRIAL RNA PSEUDOURIDINE SYNTHASE"/>
    <property type="match status" value="1"/>
</dbReference>
<evidence type="ECO:0000313" key="6">
    <source>
        <dbReference type="Proteomes" id="UP000239406"/>
    </source>
</evidence>
<dbReference type="PROSITE" id="PS01129">
    <property type="entry name" value="PSI_RLU"/>
    <property type="match status" value="1"/>
</dbReference>
<comment type="function">
    <text evidence="4">Responsible for synthesis of pseudouridine from uracil.</text>
</comment>
<dbReference type="GO" id="GO:0003723">
    <property type="term" value="F:RNA binding"/>
    <property type="evidence" value="ECO:0007669"/>
    <property type="project" value="InterPro"/>
</dbReference>
<dbReference type="InterPro" id="IPR002942">
    <property type="entry name" value="S4_RNA-bd"/>
</dbReference>
<dbReference type="PROSITE" id="PS50889">
    <property type="entry name" value="S4"/>
    <property type="match status" value="1"/>
</dbReference>
<dbReference type="InterPro" id="IPR006224">
    <property type="entry name" value="PsdUridine_synth_RluA-like_CS"/>
</dbReference>
<dbReference type="Pfam" id="PF01479">
    <property type="entry name" value="S4"/>
    <property type="match status" value="1"/>
</dbReference>
<keyword evidence="2 4" id="KW-0413">Isomerase</keyword>
<comment type="catalytic activity">
    <reaction evidence="3">
        <text>uridine(1911/1915/1917) in 23S rRNA = pseudouridine(1911/1915/1917) in 23S rRNA</text>
        <dbReference type="Rhea" id="RHEA:42524"/>
        <dbReference type="Rhea" id="RHEA-COMP:10097"/>
        <dbReference type="Rhea" id="RHEA-COMP:10098"/>
        <dbReference type="ChEBI" id="CHEBI:65314"/>
        <dbReference type="ChEBI" id="CHEBI:65315"/>
        <dbReference type="EC" id="5.4.99.23"/>
    </reaction>
</comment>
<dbReference type="SMART" id="SM00363">
    <property type="entry name" value="S4"/>
    <property type="match status" value="1"/>
</dbReference>
<comment type="caution">
    <text evidence="5">The sequence shown here is derived from an EMBL/GenBank/DDBJ whole genome shotgun (WGS) entry which is preliminary data.</text>
</comment>
<accession>A0A2S5T0D4</accession>
<dbReference type="InterPro" id="IPR050188">
    <property type="entry name" value="RluA_PseudoU_synthase"/>
</dbReference>
<evidence type="ECO:0000256" key="4">
    <source>
        <dbReference type="RuleBase" id="RU362028"/>
    </source>
</evidence>
<reference evidence="5 6" key="1">
    <citation type="submission" date="2018-02" db="EMBL/GenBank/DDBJ databases">
        <title>Reclassifiation of [Polyangium] brachysporum DSM 7029 as Guopingzhaonella breviflexa gen. nov., sp. nov., a member of the family Comamonadaceae.</title>
        <authorList>
            <person name="Tang B."/>
        </authorList>
    </citation>
    <scope>NUCLEOTIDE SEQUENCE [LARGE SCALE GENOMIC DNA]</scope>
    <source>
        <strain evidence="5 6">DSM 15344</strain>
    </source>
</reference>
<organism evidence="5 6">
    <name type="scientific">Caldimonas thermodepolymerans</name>
    <dbReference type="NCBI Taxonomy" id="215580"/>
    <lineage>
        <taxon>Bacteria</taxon>
        <taxon>Pseudomonadati</taxon>
        <taxon>Pseudomonadota</taxon>
        <taxon>Betaproteobacteria</taxon>
        <taxon>Burkholderiales</taxon>
        <taxon>Sphaerotilaceae</taxon>
        <taxon>Caldimonas</taxon>
    </lineage>
</organism>
<dbReference type="SUPFAM" id="SSF55174">
    <property type="entry name" value="Alpha-L RNA-binding motif"/>
    <property type="match status" value="1"/>
</dbReference>
<name>A0A2S5T0D4_9BURK</name>
<dbReference type="GO" id="GO:0000455">
    <property type="term" value="P:enzyme-directed rRNA pseudouridine synthesis"/>
    <property type="evidence" value="ECO:0007669"/>
    <property type="project" value="TreeGrafter"/>
</dbReference>
<dbReference type="SUPFAM" id="SSF55120">
    <property type="entry name" value="Pseudouridine synthase"/>
    <property type="match status" value="1"/>
</dbReference>
<dbReference type="InterPro" id="IPR006225">
    <property type="entry name" value="PsdUridine_synth_RluC/D"/>
</dbReference>
<dbReference type="Gene3D" id="3.10.290.10">
    <property type="entry name" value="RNA-binding S4 domain"/>
    <property type="match status" value="1"/>
</dbReference>
<dbReference type="RefSeq" id="WP_104358976.1">
    <property type="nucleotide sequence ID" value="NZ_CALFFA010000021.1"/>
</dbReference>